<dbReference type="RefSeq" id="XP_040726119.1">
    <property type="nucleotide sequence ID" value="XM_040869133.1"/>
</dbReference>
<accession>A0A1Y2FKC7</accession>
<reference evidence="1 2" key="1">
    <citation type="submission" date="2016-07" db="EMBL/GenBank/DDBJ databases">
        <title>Pervasive Adenine N6-methylation of Active Genes in Fungi.</title>
        <authorList>
            <consortium name="DOE Joint Genome Institute"/>
            <person name="Mondo S.J."/>
            <person name="Dannebaum R.O."/>
            <person name="Kuo R.C."/>
            <person name="Labutti K."/>
            <person name="Haridas S."/>
            <person name="Kuo A."/>
            <person name="Salamov A."/>
            <person name="Ahrendt S.R."/>
            <person name="Lipzen A."/>
            <person name="Sullivan W."/>
            <person name="Andreopoulos W.B."/>
            <person name="Clum A."/>
            <person name="Lindquist E."/>
            <person name="Daum C."/>
            <person name="Ramamoorthy G.K."/>
            <person name="Gryganskyi A."/>
            <person name="Culley D."/>
            <person name="Magnuson J.K."/>
            <person name="James T.Y."/>
            <person name="O'Malley M.A."/>
            <person name="Stajich J.E."/>
            <person name="Spatafora J.W."/>
            <person name="Visel A."/>
            <person name="Grigoriev I.V."/>
        </authorList>
    </citation>
    <scope>NUCLEOTIDE SEQUENCE [LARGE SCALE GENOMIC DNA]</scope>
    <source>
        <strain evidence="1 2">12-1054</strain>
    </source>
</reference>
<gene>
    <name evidence="1" type="ORF">BCR37DRAFT_378835</name>
</gene>
<dbReference type="EMBL" id="MCFI01000007">
    <property type="protein sequence ID" value="ORY83824.1"/>
    <property type="molecule type" value="Genomic_DNA"/>
</dbReference>
<dbReference type="InterPro" id="IPR055323">
    <property type="entry name" value="C57A10.07/YOR238W"/>
</dbReference>
<dbReference type="GeneID" id="63785732"/>
<dbReference type="OMA" id="DLYGCHG"/>
<dbReference type="GO" id="GO:0005737">
    <property type="term" value="C:cytoplasm"/>
    <property type="evidence" value="ECO:0007669"/>
    <property type="project" value="TreeGrafter"/>
</dbReference>
<protein>
    <recommendedName>
        <fullName evidence="3">DUF218 domain-containing protein</fullName>
    </recommendedName>
</protein>
<organism evidence="1 2">
    <name type="scientific">Protomyces lactucae-debilis</name>
    <dbReference type="NCBI Taxonomy" id="2754530"/>
    <lineage>
        <taxon>Eukaryota</taxon>
        <taxon>Fungi</taxon>
        <taxon>Dikarya</taxon>
        <taxon>Ascomycota</taxon>
        <taxon>Taphrinomycotina</taxon>
        <taxon>Taphrinomycetes</taxon>
        <taxon>Taphrinales</taxon>
        <taxon>Protomycetaceae</taxon>
        <taxon>Protomyces</taxon>
    </lineage>
</organism>
<evidence type="ECO:0000313" key="1">
    <source>
        <dbReference type="EMBL" id="ORY83824.1"/>
    </source>
</evidence>
<evidence type="ECO:0008006" key="3">
    <source>
        <dbReference type="Google" id="ProtNLM"/>
    </source>
</evidence>
<dbReference type="PANTHER" id="PTHR28110">
    <property type="entry name" value="TRANSMEMBRANE PROTEIN"/>
    <property type="match status" value="1"/>
</dbReference>
<name>A0A1Y2FKC7_PROLT</name>
<keyword evidence="2" id="KW-1185">Reference proteome</keyword>
<dbReference type="OrthoDB" id="4347at2759"/>
<sequence>MSNPTISLPFTTLDLERNRPQSGWFASSRLRNRVAVITSSILALFLFFRYWNHAVHRTSNHSTASTLQPLSPIYEGVEISDQLAGVTHLIVLAGHAIWLGGQSYLQDKDWILEPYQHGQTALFAAHIVRGAELLAQDASALLVFSGGETRAGAGSRTEAQSYAQLLDLLMSEGKVAGVPATEPGQVFSTEASSLQFRATTENFARDSFDNLLFSLCRFYEVTGRYPTKVSVVGYQFKADRFHNLHRAALKYPETAFVYVGLDQDDPAVAALTGHPIDKTTLSMQSQDNVDKARPQFERDLYACHDPELTQKKKHRNPARRRHGYELSNPLLKPLLEFCPSKAATSLDAQLYPAKLPWS</sequence>
<dbReference type="Proteomes" id="UP000193685">
    <property type="component" value="Unassembled WGS sequence"/>
</dbReference>
<dbReference type="PANTHER" id="PTHR28110:SF1">
    <property type="entry name" value="TRANSMEMBRANE PROTEIN"/>
    <property type="match status" value="1"/>
</dbReference>
<evidence type="ECO:0000313" key="2">
    <source>
        <dbReference type="Proteomes" id="UP000193685"/>
    </source>
</evidence>
<proteinExistence type="predicted"/>
<comment type="caution">
    <text evidence="1">The sequence shown here is derived from an EMBL/GenBank/DDBJ whole genome shotgun (WGS) entry which is preliminary data.</text>
</comment>
<dbReference type="AlphaFoldDB" id="A0A1Y2FKC7"/>